<dbReference type="PROSITE" id="PS51767">
    <property type="entry name" value="PEPTIDASE_A1"/>
    <property type="match status" value="1"/>
</dbReference>
<dbReference type="InterPro" id="IPR032861">
    <property type="entry name" value="TAXi_N"/>
</dbReference>
<dbReference type="GO" id="GO:0004190">
    <property type="term" value="F:aspartic-type endopeptidase activity"/>
    <property type="evidence" value="ECO:0007669"/>
    <property type="project" value="UniProtKB-KW"/>
</dbReference>
<keyword evidence="8" id="KW-0325">Glycoprotein</keyword>
<comment type="similarity">
    <text evidence="2">Belongs to the peptidase A1 family.</text>
</comment>
<evidence type="ECO:0000256" key="8">
    <source>
        <dbReference type="ARBA" id="ARBA00023180"/>
    </source>
</evidence>
<evidence type="ECO:0000256" key="4">
    <source>
        <dbReference type="ARBA" id="ARBA00022670"/>
    </source>
</evidence>
<feature type="signal peptide" evidence="9">
    <location>
        <begin position="1"/>
        <end position="25"/>
    </location>
</feature>
<evidence type="ECO:0000256" key="1">
    <source>
        <dbReference type="ARBA" id="ARBA00004613"/>
    </source>
</evidence>
<dbReference type="EMBL" id="OY731408">
    <property type="protein sequence ID" value="CAJ1978069.1"/>
    <property type="molecule type" value="Genomic_DNA"/>
</dbReference>
<dbReference type="Gramene" id="rna-AYBTSS11_LOCUS30244">
    <property type="protein sequence ID" value="CAJ1978069.1"/>
    <property type="gene ID" value="gene-AYBTSS11_LOCUS30244"/>
</dbReference>
<dbReference type="GO" id="GO:0005576">
    <property type="term" value="C:extracellular region"/>
    <property type="evidence" value="ECO:0007669"/>
    <property type="project" value="UniProtKB-SubCell"/>
</dbReference>
<dbReference type="SUPFAM" id="SSF50630">
    <property type="entry name" value="Acid proteases"/>
    <property type="match status" value="1"/>
</dbReference>
<dbReference type="GO" id="GO:0006508">
    <property type="term" value="P:proteolysis"/>
    <property type="evidence" value="ECO:0007669"/>
    <property type="project" value="UniProtKB-KW"/>
</dbReference>
<dbReference type="FunFam" id="2.40.70.10:FF:000016">
    <property type="entry name" value="Probable aspartic protease At2g35615"/>
    <property type="match status" value="1"/>
</dbReference>
<comment type="subcellular location">
    <subcellularLocation>
        <location evidence="1">Secreted</location>
    </subcellularLocation>
</comment>
<dbReference type="PANTHER" id="PTHR47967">
    <property type="entry name" value="OS07G0603500 PROTEIN-RELATED"/>
    <property type="match status" value="1"/>
</dbReference>
<evidence type="ECO:0000256" key="2">
    <source>
        <dbReference type="ARBA" id="ARBA00007447"/>
    </source>
</evidence>
<dbReference type="Gene3D" id="2.40.70.10">
    <property type="entry name" value="Acid Proteases"/>
    <property type="match status" value="2"/>
</dbReference>
<dbReference type="InterPro" id="IPR032799">
    <property type="entry name" value="TAXi_C"/>
</dbReference>
<evidence type="ECO:0000313" key="12">
    <source>
        <dbReference type="Proteomes" id="UP001189624"/>
    </source>
</evidence>
<evidence type="ECO:0000313" key="11">
    <source>
        <dbReference type="EMBL" id="CAJ1978069.1"/>
    </source>
</evidence>
<keyword evidence="4" id="KW-0645">Protease</keyword>
<gene>
    <name evidence="11" type="ORF">AYBTSS11_LOCUS30244</name>
</gene>
<organism evidence="11 12">
    <name type="scientific">Sphenostylis stenocarpa</name>
    <dbReference type="NCBI Taxonomy" id="92480"/>
    <lineage>
        <taxon>Eukaryota</taxon>
        <taxon>Viridiplantae</taxon>
        <taxon>Streptophyta</taxon>
        <taxon>Embryophyta</taxon>
        <taxon>Tracheophyta</taxon>
        <taxon>Spermatophyta</taxon>
        <taxon>Magnoliopsida</taxon>
        <taxon>eudicotyledons</taxon>
        <taxon>Gunneridae</taxon>
        <taxon>Pentapetalae</taxon>
        <taxon>rosids</taxon>
        <taxon>fabids</taxon>
        <taxon>Fabales</taxon>
        <taxon>Fabaceae</taxon>
        <taxon>Papilionoideae</taxon>
        <taxon>50 kb inversion clade</taxon>
        <taxon>NPAAA clade</taxon>
        <taxon>indigoferoid/millettioid clade</taxon>
        <taxon>Phaseoleae</taxon>
        <taxon>Sphenostylis</taxon>
    </lineage>
</organism>
<protein>
    <recommendedName>
        <fullName evidence="10">Peptidase A1 domain-containing protein</fullName>
    </recommendedName>
</protein>
<dbReference type="FunFam" id="2.40.70.10:FF:000050">
    <property type="entry name" value="Aspartic proteinase CDR1"/>
    <property type="match status" value="1"/>
</dbReference>
<dbReference type="Pfam" id="PF14543">
    <property type="entry name" value="TAXi_N"/>
    <property type="match status" value="1"/>
</dbReference>
<keyword evidence="3" id="KW-0964">Secreted</keyword>
<dbReference type="InterPro" id="IPR051708">
    <property type="entry name" value="Plant_Aspart_Prot_A1"/>
</dbReference>
<dbReference type="Pfam" id="PF14541">
    <property type="entry name" value="TAXi_C"/>
    <property type="match status" value="1"/>
</dbReference>
<reference evidence="11" key="1">
    <citation type="submission" date="2023-10" db="EMBL/GenBank/DDBJ databases">
        <authorList>
            <person name="Domelevo Entfellner J.-B."/>
        </authorList>
    </citation>
    <scope>NUCLEOTIDE SEQUENCE</scope>
</reference>
<evidence type="ECO:0000256" key="7">
    <source>
        <dbReference type="ARBA" id="ARBA00022801"/>
    </source>
</evidence>
<accession>A0AA86W3Y9</accession>
<dbReference type="CDD" id="cd05476">
    <property type="entry name" value="pepsin_A_like_plant"/>
    <property type="match status" value="1"/>
</dbReference>
<dbReference type="InterPro" id="IPR033121">
    <property type="entry name" value="PEPTIDASE_A1"/>
</dbReference>
<evidence type="ECO:0000256" key="6">
    <source>
        <dbReference type="ARBA" id="ARBA00022750"/>
    </source>
</evidence>
<feature type="chain" id="PRO_5041712101" description="Peptidase A1 domain-containing protein" evidence="9">
    <location>
        <begin position="26"/>
        <end position="436"/>
    </location>
</feature>
<evidence type="ECO:0000256" key="3">
    <source>
        <dbReference type="ARBA" id="ARBA00022525"/>
    </source>
</evidence>
<keyword evidence="7" id="KW-0378">Hydrolase</keyword>
<evidence type="ECO:0000256" key="9">
    <source>
        <dbReference type="SAM" id="SignalP"/>
    </source>
</evidence>
<dbReference type="InterPro" id="IPR001969">
    <property type="entry name" value="Aspartic_peptidase_AS"/>
</dbReference>
<sequence>MTATSLSSTLALVLLVLYISSLLEAINGGFSVEIIHRDSTKSPFYRPTVTQFQRVVNAVRRSINRANHFNRTFVSPNTAEATVTPELGDYIMSYSAGTPPFQVYGIVDTGSDIVWLQCHPCKTCYNQITPIFNPSKSNTFKTLPYSSATCKLVPGTSCSSHKGGICEYSISYADGTYSQGDLIGETLTLGSTNGSSVQLPRTVIGCGRDNRFSSEEKSSGIVGLGLGPLSLISQLSSSIGGNFSYCLSPTDNLPSKISFGAASMVSGNGTVSTPLGHHHRETHYYLTLEAFSVGNNRIKFGNSSSESDGEGNIIIDSGTTLTLLPDDVYSNLESAVADEVKLKRAKDPLEQLTLCYEGKFHEQHAPVITAHFSGDADVKLNVENSFIDAGDGVVCFAFLSSKTFSIFGNLAQRNLLVGYDLQKKMVSFKPTDCTKQ</sequence>
<dbReference type="InterPro" id="IPR034161">
    <property type="entry name" value="Pepsin-like_plant"/>
</dbReference>
<dbReference type="PANTHER" id="PTHR47967:SF66">
    <property type="entry name" value="ASPARTIC PROTEINASE CDR1-RELATED"/>
    <property type="match status" value="1"/>
</dbReference>
<evidence type="ECO:0000256" key="5">
    <source>
        <dbReference type="ARBA" id="ARBA00022729"/>
    </source>
</evidence>
<keyword evidence="6" id="KW-0064">Aspartyl protease</keyword>
<feature type="domain" description="Peptidase A1" evidence="10">
    <location>
        <begin position="90"/>
        <end position="429"/>
    </location>
</feature>
<proteinExistence type="inferred from homology"/>
<keyword evidence="5 9" id="KW-0732">Signal</keyword>
<dbReference type="AlphaFoldDB" id="A0AA86W3Y9"/>
<evidence type="ECO:0000259" key="10">
    <source>
        <dbReference type="PROSITE" id="PS51767"/>
    </source>
</evidence>
<dbReference type="Proteomes" id="UP001189624">
    <property type="component" value="Chromosome 11"/>
</dbReference>
<dbReference type="InterPro" id="IPR021109">
    <property type="entry name" value="Peptidase_aspartic_dom_sf"/>
</dbReference>
<dbReference type="PROSITE" id="PS00141">
    <property type="entry name" value="ASP_PROTEASE"/>
    <property type="match status" value="1"/>
</dbReference>
<name>A0AA86W3Y9_9FABA</name>
<keyword evidence="12" id="KW-1185">Reference proteome</keyword>